<proteinExistence type="predicted"/>
<sequence>MNYLTRQKIEIIVIAALYMLPTLYCSIAFDINLAIAIGLAVVAYVTTTGFLTLLRTDDMPDSYGSKWDYPPLLLIYFVFLGILTCLSW</sequence>
<keyword evidence="1" id="KW-0812">Transmembrane</keyword>
<reference evidence="2 3" key="1">
    <citation type="journal article" date="2013" name="Nat. Commun.">
        <title>Genome sequence and functional genomic analysis of the oil-degrading bacterium Oleispira antarctica.</title>
        <authorList>
            <person name="Kube M."/>
            <person name="Chernikova T.N."/>
            <person name="Al-Ramahi Y."/>
            <person name="Beloqui A."/>
            <person name="Lopez-Cortez N."/>
            <person name="Guazzaroni M.E."/>
            <person name="Heipieper H.J."/>
            <person name="Klages S."/>
            <person name="Kotsyurbenko O.R."/>
            <person name="Langer I."/>
            <person name="Nechitaylo T.Y."/>
            <person name="Lunsdorf H."/>
            <person name="Fernandez M."/>
            <person name="Juarez S."/>
            <person name="Ciordia S."/>
            <person name="Singer A."/>
            <person name="Kagan O."/>
            <person name="Egorova O."/>
            <person name="Petit P.A."/>
            <person name="Stogios P."/>
            <person name="Kim Y."/>
            <person name="Tchigvintsev A."/>
            <person name="Flick R."/>
            <person name="Denaro R."/>
            <person name="Genovese M."/>
            <person name="Albar J.P."/>
            <person name="Reva O.N."/>
            <person name="Martinez-Gomariz M."/>
            <person name="Tran H."/>
            <person name="Ferrer M."/>
            <person name="Savchenko A."/>
            <person name="Yakunin A.F."/>
            <person name="Yakimov M.M."/>
            <person name="Golyshina O.V."/>
            <person name="Reinhardt R."/>
            <person name="Golyshin P.N."/>
        </authorList>
    </citation>
    <scope>NUCLEOTIDE SEQUENCE [LARGE SCALE GENOMIC DNA]</scope>
</reference>
<keyword evidence="3" id="KW-1185">Reference proteome</keyword>
<dbReference type="HOGENOM" id="CLU_2466003_0_0_6"/>
<evidence type="ECO:0000256" key="1">
    <source>
        <dbReference type="SAM" id="Phobius"/>
    </source>
</evidence>
<organism evidence="2 3">
    <name type="scientific">Oleispira antarctica RB-8</name>
    <dbReference type="NCBI Taxonomy" id="698738"/>
    <lineage>
        <taxon>Bacteria</taxon>
        <taxon>Pseudomonadati</taxon>
        <taxon>Pseudomonadota</taxon>
        <taxon>Gammaproteobacteria</taxon>
        <taxon>Oceanospirillales</taxon>
        <taxon>Oceanospirillaceae</taxon>
        <taxon>Oleispira</taxon>
    </lineage>
</organism>
<evidence type="ECO:0000313" key="2">
    <source>
        <dbReference type="EMBL" id="CCK75900.1"/>
    </source>
</evidence>
<dbReference type="AlphaFoldDB" id="R4YME3"/>
<feature type="transmembrane region" description="Helical" evidence="1">
    <location>
        <begin position="69"/>
        <end position="86"/>
    </location>
</feature>
<feature type="transmembrane region" description="Helical" evidence="1">
    <location>
        <begin position="12"/>
        <end position="45"/>
    </location>
</feature>
<dbReference type="EMBL" id="FO203512">
    <property type="protein sequence ID" value="CCK75900.1"/>
    <property type="molecule type" value="Genomic_DNA"/>
</dbReference>
<gene>
    <name evidence="2" type="ORF">OLEAN_C17240</name>
</gene>
<keyword evidence="1" id="KW-0472">Membrane</keyword>
<evidence type="ECO:0000313" key="3">
    <source>
        <dbReference type="Proteomes" id="UP000032749"/>
    </source>
</evidence>
<accession>R4YME3</accession>
<dbReference type="Proteomes" id="UP000032749">
    <property type="component" value="Chromosome"/>
</dbReference>
<keyword evidence="1" id="KW-1133">Transmembrane helix</keyword>
<dbReference type="STRING" id="698738.OLEAN_C17240"/>
<protein>
    <submittedName>
        <fullName evidence="2">Uncharacterized protein</fullName>
    </submittedName>
</protein>
<dbReference type="KEGG" id="oai:OLEAN_C17240"/>
<name>R4YME3_OLEAN</name>